<evidence type="ECO:0000313" key="2">
    <source>
        <dbReference type="Proteomes" id="UP000292693"/>
    </source>
</evidence>
<dbReference type="AlphaFoldDB" id="A0A126YBY7"/>
<accession>A0A126YBY7</accession>
<comment type="caution">
    <text evidence="1">The sequence shown here is derived from an EMBL/GenBank/DDBJ whole genome shotgun (WGS) entry which is preliminary data.</text>
</comment>
<evidence type="ECO:0000313" key="1">
    <source>
        <dbReference type="EMBL" id="RZE16099.1"/>
    </source>
</evidence>
<name>A0A126YBY7_9ACTN</name>
<dbReference type="EMBL" id="PKLL01000028">
    <property type="protein sequence ID" value="RZE16099.1"/>
    <property type="molecule type" value="Genomic_DNA"/>
</dbReference>
<organism evidence="1 2">
    <name type="scientific">Streptomyces albidoflavus</name>
    <dbReference type="NCBI Taxonomy" id="1886"/>
    <lineage>
        <taxon>Bacteria</taxon>
        <taxon>Bacillati</taxon>
        <taxon>Actinomycetota</taxon>
        <taxon>Actinomycetes</taxon>
        <taxon>Kitasatosporales</taxon>
        <taxon>Streptomycetaceae</taxon>
        <taxon>Streptomyces</taxon>
        <taxon>Streptomyces albidoflavus group</taxon>
    </lineage>
</organism>
<proteinExistence type="predicted"/>
<reference evidence="1 2" key="1">
    <citation type="submission" date="2017-12" db="EMBL/GenBank/DDBJ databases">
        <title>Population genomics insights into the ecological differentiation and adaptive evolution in streptomycetes.</title>
        <authorList>
            <person name="Li Y."/>
            <person name="Huang Y."/>
        </authorList>
    </citation>
    <scope>NUCLEOTIDE SEQUENCE [LARGE SCALE GENOMIC DNA]</scope>
    <source>
        <strain evidence="1 2">NBRC 100770</strain>
    </source>
</reference>
<protein>
    <submittedName>
        <fullName evidence="1">Uncharacterized protein</fullName>
    </submittedName>
</protein>
<gene>
    <name evidence="1" type="ORF">C0Q92_29540</name>
</gene>
<sequence>MDVRCPVCATPETGRELCEVCGVRLYGDPVLGAATARDLAAAEAALGAARHAWDLRAAALVAPGPETDGHHRLTAVLGGTPPGDGHVPAGAPREETGDSTRVQALLAGRAQVSFLECAPDGLHLTQVQITRAGIPVPGDTSSTPWRSVVPALDGDPTLRRFQLAGGVGTLPPVDRRAFDEAVRAWLAESLRTAPGATAVLLRSAPGWELLRRAGAVAVQNPAVRLAADGEGGAPEGRPGGAVRVRRLLRTLPLPADHTLLLARVDPHTGAVHPHSHVLFPAGLVLRPDETVTAEVTVYGGPTDSTPLLPVLAGPPAPGTPALALRQLKVRALEPERLTFALRGPGEVELVAPAGERTPEEPTADLSRLLAALPRRMVRPPALELLLTVDLGGADRAETEERLAFVREVAALLARKDPAGATVRAGAVGHYDHTDYETAWAKAGLLLRAPVVARPPAELLAALATWSPAPGRQDTVSSLEDALHEAAVLAARRPVGADSDETCRVLLVVGGRPPAPARQHGVVPACPRGTDWRTALGRLRAGGFRLLARTHPATGPPAPDAAARQAGRYAAEAWRALGADGVFRPGADSPQDVVRALDPPWRHEGPACPLAFAAPLR</sequence>
<dbReference type="KEGG" id="salb:XNR_5725"/>
<dbReference type="RefSeq" id="WP_015508280.1">
    <property type="nucleotide sequence ID" value="NC_020990.1"/>
</dbReference>
<dbReference type="Proteomes" id="UP000292693">
    <property type="component" value="Unassembled WGS sequence"/>
</dbReference>